<gene>
    <name evidence="3" type="ORF">CPter91_2212</name>
</gene>
<dbReference type="Gene3D" id="1.10.238.10">
    <property type="entry name" value="EF-hand"/>
    <property type="match status" value="1"/>
</dbReference>
<accession>A0A127Q3C1</accession>
<dbReference type="InterPro" id="IPR002048">
    <property type="entry name" value="EF_hand_dom"/>
</dbReference>
<dbReference type="STRING" id="279113.CPter91_2212"/>
<dbReference type="GO" id="GO:0005509">
    <property type="term" value="F:calcium ion binding"/>
    <property type="evidence" value="ECO:0007669"/>
    <property type="project" value="InterPro"/>
</dbReference>
<dbReference type="KEGG" id="cpra:CPter91_2212"/>
<dbReference type="InterPro" id="IPR011992">
    <property type="entry name" value="EF-hand-dom_pair"/>
</dbReference>
<dbReference type="SUPFAM" id="SSF47473">
    <property type="entry name" value="EF-hand"/>
    <property type="match status" value="1"/>
</dbReference>
<keyword evidence="1" id="KW-0732">Signal</keyword>
<feature type="signal peptide" evidence="1">
    <location>
        <begin position="1"/>
        <end position="21"/>
    </location>
</feature>
<dbReference type="RefSeq" id="WP_061939893.1">
    <property type="nucleotide sequence ID" value="NZ_CP013234.1"/>
</dbReference>
<evidence type="ECO:0000313" key="4">
    <source>
        <dbReference type="Proteomes" id="UP000074561"/>
    </source>
</evidence>
<name>A0A127Q3C1_9BURK</name>
<feature type="domain" description="EF-hand" evidence="2">
    <location>
        <begin position="105"/>
        <end position="131"/>
    </location>
</feature>
<evidence type="ECO:0000256" key="1">
    <source>
        <dbReference type="SAM" id="SignalP"/>
    </source>
</evidence>
<dbReference type="AlphaFoldDB" id="A0A127Q3C1"/>
<dbReference type="Proteomes" id="UP000074561">
    <property type="component" value="Chromosome"/>
</dbReference>
<reference evidence="3 4" key="1">
    <citation type="submission" date="2015-11" db="EMBL/GenBank/DDBJ databases">
        <title>Exploring the genomic traits of fungus-feeding bacterial genus Collimonas.</title>
        <authorList>
            <person name="Song C."/>
            <person name="Schmidt R."/>
            <person name="de Jager V."/>
            <person name="Krzyzanowska D."/>
            <person name="Jongedijk E."/>
            <person name="Cankar K."/>
            <person name="Beekwilder J."/>
            <person name="van Veen A."/>
            <person name="de Boer W."/>
            <person name="van Veen J.A."/>
            <person name="Garbeva P."/>
        </authorList>
    </citation>
    <scope>NUCLEOTIDE SEQUENCE [LARGE SCALE GENOMIC DNA]</scope>
    <source>
        <strain evidence="3 4">Ter91</strain>
    </source>
</reference>
<protein>
    <recommendedName>
        <fullName evidence="2">EF-hand domain-containing protein</fullName>
    </recommendedName>
</protein>
<proteinExistence type="predicted"/>
<dbReference type="PROSITE" id="PS50222">
    <property type="entry name" value="EF_HAND_2"/>
    <property type="match status" value="1"/>
</dbReference>
<sequence>MKSLLTFLAIAAAILPPAVQAQSVVNAATTPTRQGMAQLGDPYVPAHVKAAARVAATPAAAGASLQERALQKLQAKFSEADSNNSGSVTKAQAQQAGFGFVANNFEQIDVNHAGRVTFDNVKAYMRANGANF</sequence>
<evidence type="ECO:0000259" key="2">
    <source>
        <dbReference type="PROSITE" id="PS50222"/>
    </source>
</evidence>
<evidence type="ECO:0000313" key="3">
    <source>
        <dbReference type="EMBL" id="AMP04578.1"/>
    </source>
</evidence>
<dbReference type="PATRIC" id="fig|279113.9.peg.2195"/>
<organism evidence="3 4">
    <name type="scientific">Collimonas pratensis</name>
    <dbReference type="NCBI Taxonomy" id="279113"/>
    <lineage>
        <taxon>Bacteria</taxon>
        <taxon>Pseudomonadati</taxon>
        <taxon>Pseudomonadota</taxon>
        <taxon>Betaproteobacteria</taxon>
        <taxon>Burkholderiales</taxon>
        <taxon>Oxalobacteraceae</taxon>
        <taxon>Collimonas</taxon>
    </lineage>
</organism>
<dbReference type="OrthoDB" id="9115083at2"/>
<feature type="chain" id="PRO_5007277470" description="EF-hand domain-containing protein" evidence="1">
    <location>
        <begin position="22"/>
        <end position="132"/>
    </location>
</feature>
<dbReference type="EMBL" id="CP013234">
    <property type="protein sequence ID" value="AMP04578.1"/>
    <property type="molecule type" value="Genomic_DNA"/>
</dbReference>